<comment type="caution">
    <text evidence="1">The sequence shown here is derived from an EMBL/GenBank/DDBJ whole genome shotgun (WGS) entry which is preliminary data.</text>
</comment>
<name>A0ACB7RLA0_HYAAI</name>
<gene>
    <name evidence="1" type="ORF">HPB50_003853</name>
</gene>
<proteinExistence type="predicted"/>
<protein>
    <submittedName>
        <fullName evidence="1">Uncharacterized protein</fullName>
    </submittedName>
</protein>
<evidence type="ECO:0000313" key="1">
    <source>
        <dbReference type="EMBL" id="KAH6921652.1"/>
    </source>
</evidence>
<dbReference type="Proteomes" id="UP000821845">
    <property type="component" value="Chromosome 9"/>
</dbReference>
<evidence type="ECO:0000313" key="2">
    <source>
        <dbReference type="Proteomes" id="UP000821845"/>
    </source>
</evidence>
<accession>A0ACB7RLA0</accession>
<keyword evidence="2" id="KW-1185">Reference proteome</keyword>
<sequence>MLLITILLSFSSAPERVGQDWHLQLNSHFLRPAQFRCHRCSRMFTRRSSLDRHALIHTGDRPFRCIYCGASFALKQTLSRHILTHTGEKPHKCDFCLRTFIQRSILVRHRKKHLQEHGIAVS</sequence>
<reference evidence="1" key="1">
    <citation type="submission" date="2020-05" db="EMBL/GenBank/DDBJ databases">
        <title>Large-scale comparative analyses of tick genomes elucidate their genetic diversity and vector capacities.</title>
        <authorList>
            <person name="Jia N."/>
            <person name="Wang J."/>
            <person name="Shi W."/>
            <person name="Du L."/>
            <person name="Sun Y."/>
            <person name="Zhan W."/>
            <person name="Jiang J."/>
            <person name="Wang Q."/>
            <person name="Zhang B."/>
            <person name="Ji P."/>
            <person name="Sakyi L.B."/>
            <person name="Cui X."/>
            <person name="Yuan T."/>
            <person name="Jiang B."/>
            <person name="Yang W."/>
            <person name="Lam T.T.-Y."/>
            <person name="Chang Q."/>
            <person name="Ding S."/>
            <person name="Wang X."/>
            <person name="Zhu J."/>
            <person name="Ruan X."/>
            <person name="Zhao L."/>
            <person name="Wei J."/>
            <person name="Que T."/>
            <person name="Du C."/>
            <person name="Cheng J."/>
            <person name="Dai P."/>
            <person name="Han X."/>
            <person name="Huang E."/>
            <person name="Gao Y."/>
            <person name="Liu J."/>
            <person name="Shao H."/>
            <person name="Ye R."/>
            <person name="Li L."/>
            <person name="Wei W."/>
            <person name="Wang X."/>
            <person name="Wang C."/>
            <person name="Yang T."/>
            <person name="Huo Q."/>
            <person name="Li W."/>
            <person name="Guo W."/>
            <person name="Chen H."/>
            <person name="Zhou L."/>
            <person name="Ni X."/>
            <person name="Tian J."/>
            <person name="Zhou Y."/>
            <person name="Sheng Y."/>
            <person name="Liu T."/>
            <person name="Pan Y."/>
            <person name="Xia L."/>
            <person name="Li J."/>
            <person name="Zhao F."/>
            <person name="Cao W."/>
        </authorList>
    </citation>
    <scope>NUCLEOTIDE SEQUENCE</scope>
    <source>
        <strain evidence="1">Hyas-2018</strain>
    </source>
</reference>
<dbReference type="EMBL" id="CM023489">
    <property type="protein sequence ID" value="KAH6921652.1"/>
    <property type="molecule type" value="Genomic_DNA"/>
</dbReference>
<organism evidence="1 2">
    <name type="scientific">Hyalomma asiaticum</name>
    <name type="common">Tick</name>
    <dbReference type="NCBI Taxonomy" id="266040"/>
    <lineage>
        <taxon>Eukaryota</taxon>
        <taxon>Metazoa</taxon>
        <taxon>Ecdysozoa</taxon>
        <taxon>Arthropoda</taxon>
        <taxon>Chelicerata</taxon>
        <taxon>Arachnida</taxon>
        <taxon>Acari</taxon>
        <taxon>Parasitiformes</taxon>
        <taxon>Ixodida</taxon>
        <taxon>Ixodoidea</taxon>
        <taxon>Ixodidae</taxon>
        <taxon>Hyalomminae</taxon>
        <taxon>Hyalomma</taxon>
    </lineage>
</organism>